<feature type="compositionally biased region" description="Basic and acidic residues" evidence="1">
    <location>
        <begin position="44"/>
        <end position="75"/>
    </location>
</feature>
<feature type="region of interest" description="Disordered" evidence="1">
    <location>
        <begin position="1"/>
        <end position="112"/>
    </location>
</feature>
<gene>
    <name evidence="2" type="ORF">PLEPLA_LOCUS35003</name>
</gene>
<accession>A0A9N7Z3B3</accession>
<organism evidence="2 3">
    <name type="scientific">Pleuronectes platessa</name>
    <name type="common">European plaice</name>
    <dbReference type="NCBI Taxonomy" id="8262"/>
    <lineage>
        <taxon>Eukaryota</taxon>
        <taxon>Metazoa</taxon>
        <taxon>Chordata</taxon>
        <taxon>Craniata</taxon>
        <taxon>Vertebrata</taxon>
        <taxon>Euteleostomi</taxon>
        <taxon>Actinopterygii</taxon>
        <taxon>Neopterygii</taxon>
        <taxon>Teleostei</taxon>
        <taxon>Neoteleostei</taxon>
        <taxon>Acanthomorphata</taxon>
        <taxon>Carangaria</taxon>
        <taxon>Pleuronectiformes</taxon>
        <taxon>Pleuronectoidei</taxon>
        <taxon>Pleuronectidae</taxon>
        <taxon>Pleuronectes</taxon>
    </lineage>
</organism>
<keyword evidence="3" id="KW-1185">Reference proteome</keyword>
<name>A0A9N7Z3B3_PLEPL</name>
<comment type="caution">
    <text evidence="2">The sequence shown here is derived from an EMBL/GenBank/DDBJ whole genome shotgun (WGS) entry which is preliminary data.</text>
</comment>
<evidence type="ECO:0000313" key="3">
    <source>
        <dbReference type="Proteomes" id="UP001153269"/>
    </source>
</evidence>
<evidence type="ECO:0000313" key="2">
    <source>
        <dbReference type="EMBL" id="CAB1447309.1"/>
    </source>
</evidence>
<sequence>MLERQARNNPKVPQQVRRAVRKHRGAREKYGGRVAAFWQRRKQSKMERVTQKMEHQGKGGAREEAQHETDNRDGQRAASTFPETRARTEMPGRGQRTKQPRESGNKEEEMET</sequence>
<dbReference type="AlphaFoldDB" id="A0A9N7Z3B3"/>
<protein>
    <submittedName>
        <fullName evidence="2">Uncharacterized protein</fullName>
    </submittedName>
</protein>
<feature type="compositionally biased region" description="Basic and acidic residues" evidence="1">
    <location>
        <begin position="99"/>
        <end position="112"/>
    </location>
</feature>
<dbReference type="EMBL" id="CADEAL010003942">
    <property type="protein sequence ID" value="CAB1447309.1"/>
    <property type="molecule type" value="Genomic_DNA"/>
</dbReference>
<proteinExistence type="predicted"/>
<evidence type="ECO:0000256" key="1">
    <source>
        <dbReference type="SAM" id="MobiDB-lite"/>
    </source>
</evidence>
<reference evidence="2" key="1">
    <citation type="submission" date="2020-03" db="EMBL/GenBank/DDBJ databases">
        <authorList>
            <person name="Weist P."/>
        </authorList>
    </citation>
    <scope>NUCLEOTIDE SEQUENCE</scope>
</reference>
<dbReference type="Proteomes" id="UP001153269">
    <property type="component" value="Unassembled WGS sequence"/>
</dbReference>